<comment type="caution">
    <text evidence="7">The sequence shown here is derived from an EMBL/GenBank/DDBJ whole genome shotgun (WGS) entry which is preliminary data.</text>
</comment>
<feature type="transmembrane region" description="Helical" evidence="6">
    <location>
        <begin position="349"/>
        <end position="369"/>
    </location>
</feature>
<evidence type="ECO:0000313" key="7">
    <source>
        <dbReference type="EMBL" id="NEL55049.1"/>
    </source>
</evidence>
<dbReference type="PANTHER" id="PTHR30250:SF11">
    <property type="entry name" value="O-ANTIGEN TRANSPORTER-RELATED"/>
    <property type="match status" value="1"/>
</dbReference>
<keyword evidence="4 6" id="KW-1133">Transmembrane helix</keyword>
<evidence type="ECO:0000256" key="3">
    <source>
        <dbReference type="ARBA" id="ARBA00022692"/>
    </source>
</evidence>
<feature type="transmembrane region" description="Helical" evidence="6">
    <location>
        <begin position="247"/>
        <end position="265"/>
    </location>
</feature>
<protein>
    <recommendedName>
        <fullName evidence="9">Polysaccharide biosynthesis protein</fullName>
    </recommendedName>
</protein>
<name>A0A7K3WGN1_9ACTN</name>
<dbReference type="InterPro" id="IPR050833">
    <property type="entry name" value="Poly_Biosynth_Transport"/>
</dbReference>
<dbReference type="GO" id="GO:0005886">
    <property type="term" value="C:plasma membrane"/>
    <property type="evidence" value="ECO:0007669"/>
    <property type="project" value="UniProtKB-SubCell"/>
</dbReference>
<evidence type="ECO:0000313" key="8">
    <source>
        <dbReference type="Proteomes" id="UP000470470"/>
    </source>
</evidence>
<organism evidence="7 8">
    <name type="scientific">Goekera deserti</name>
    <dbReference type="NCBI Taxonomy" id="2497753"/>
    <lineage>
        <taxon>Bacteria</taxon>
        <taxon>Bacillati</taxon>
        <taxon>Actinomycetota</taxon>
        <taxon>Actinomycetes</taxon>
        <taxon>Geodermatophilales</taxon>
        <taxon>Geodermatophilaceae</taxon>
        <taxon>Goekera</taxon>
    </lineage>
</organism>
<dbReference type="RefSeq" id="WP_152729419.1">
    <property type="nucleotide sequence ID" value="NZ_JAABOZ010000003.1"/>
</dbReference>
<dbReference type="AlphaFoldDB" id="A0A7K3WGN1"/>
<evidence type="ECO:0000256" key="5">
    <source>
        <dbReference type="ARBA" id="ARBA00023136"/>
    </source>
</evidence>
<sequence>MVQLLGLLVGFVVVRETSSVDFAAYTLALAVLTVSGVAVEAGLAGGMLSVAHQQPELRHRSRILVNRALRIRRLLSAIVIPAAITTLTILLTRSRVSTEQVIIYSALIALAILGIAMNGLILTGLRIARRDRSFQANNIIGSALRSIPVLILFPLFHPPAFVALGAAVMSYFAQLLLGLYAYRSTTVHPPAEPEIIRNIDRSLKLRARKLLPYNLLLVAQAQFAYLLLGALAATVTLATVAALGRYAAAYSVGATIIVSTFAPIVSRMPPDRARRVAATITGLVFAASILGVLTIFVTANFWLRLLGTPTVTGMRAELTLILIGAALHATAMVGGGLQDAIGSVRWLWVYGPAAVTITTITLLMTQFLTVTGASVLILVGSLPGLVVTILRVVTKPATAPASRKSTEGDP</sequence>
<dbReference type="EMBL" id="JAAGWK010000019">
    <property type="protein sequence ID" value="NEL55049.1"/>
    <property type="molecule type" value="Genomic_DNA"/>
</dbReference>
<evidence type="ECO:0000256" key="4">
    <source>
        <dbReference type="ARBA" id="ARBA00022989"/>
    </source>
</evidence>
<proteinExistence type="predicted"/>
<dbReference type="PANTHER" id="PTHR30250">
    <property type="entry name" value="PST FAMILY PREDICTED COLANIC ACID TRANSPORTER"/>
    <property type="match status" value="1"/>
</dbReference>
<evidence type="ECO:0008006" key="9">
    <source>
        <dbReference type="Google" id="ProtNLM"/>
    </source>
</evidence>
<feature type="transmembrane region" description="Helical" evidence="6">
    <location>
        <begin position="102"/>
        <end position="125"/>
    </location>
</feature>
<feature type="transmembrane region" description="Helical" evidence="6">
    <location>
        <begin position="318"/>
        <end position="337"/>
    </location>
</feature>
<evidence type="ECO:0000256" key="2">
    <source>
        <dbReference type="ARBA" id="ARBA00022475"/>
    </source>
</evidence>
<feature type="transmembrane region" description="Helical" evidence="6">
    <location>
        <begin position="211"/>
        <end position="241"/>
    </location>
</feature>
<feature type="transmembrane region" description="Helical" evidence="6">
    <location>
        <begin position="375"/>
        <end position="394"/>
    </location>
</feature>
<feature type="transmembrane region" description="Helical" evidence="6">
    <location>
        <begin position="162"/>
        <end position="182"/>
    </location>
</feature>
<reference evidence="7 8" key="1">
    <citation type="submission" date="2020-02" db="EMBL/GenBank/DDBJ databases">
        <title>The whole genome sequence of CPCC 205119.</title>
        <authorList>
            <person name="Jiang Z."/>
        </authorList>
    </citation>
    <scope>NUCLEOTIDE SEQUENCE [LARGE SCALE GENOMIC DNA]</scope>
    <source>
        <strain evidence="7 8">CPCC 205119</strain>
    </source>
</reference>
<keyword evidence="5 6" id="KW-0472">Membrane</keyword>
<comment type="subcellular location">
    <subcellularLocation>
        <location evidence="1">Cell membrane</location>
        <topology evidence="1">Multi-pass membrane protein</topology>
    </subcellularLocation>
</comment>
<keyword evidence="3 6" id="KW-0812">Transmembrane</keyword>
<dbReference type="Proteomes" id="UP000470470">
    <property type="component" value="Unassembled WGS sequence"/>
</dbReference>
<feature type="transmembrane region" description="Helical" evidence="6">
    <location>
        <begin position="71"/>
        <end position="90"/>
    </location>
</feature>
<feature type="transmembrane region" description="Helical" evidence="6">
    <location>
        <begin position="137"/>
        <end position="156"/>
    </location>
</feature>
<accession>A0A7K3WGN1</accession>
<gene>
    <name evidence="7" type="ORF">G1H19_13690</name>
</gene>
<keyword evidence="8" id="KW-1185">Reference proteome</keyword>
<feature type="transmembrane region" description="Helical" evidence="6">
    <location>
        <begin position="29"/>
        <end position="50"/>
    </location>
</feature>
<evidence type="ECO:0000256" key="1">
    <source>
        <dbReference type="ARBA" id="ARBA00004651"/>
    </source>
</evidence>
<evidence type="ECO:0000256" key="6">
    <source>
        <dbReference type="SAM" id="Phobius"/>
    </source>
</evidence>
<feature type="transmembrane region" description="Helical" evidence="6">
    <location>
        <begin position="277"/>
        <end position="298"/>
    </location>
</feature>
<keyword evidence="2" id="KW-1003">Cell membrane</keyword>